<organism evidence="9 10">
    <name type="scientific">Stigmatella aurantiaca</name>
    <dbReference type="NCBI Taxonomy" id="41"/>
    <lineage>
        <taxon>Bacteria</taxon>
        <taxon>Pseudomonadati</taxon>
        <taxon>Myxococcota</taxon>
        <taxon>Myxococcia</taxon>
        <taxon>Myxococcales</taxon>
        <taxon>Cystobacterineae</taxon>
        <taxon>Archangiaceae</taxon>
        <taxon>Stigmatella</taxon>
    </lineage>
</organism>
<keyword evidence="5" id="KW-0418">Kinase</keyword>
<feature type="domain" description="KaiC" evidence="8">
    <location>
        <begin position="246"/>
        <end position="480"/>
    </location>
</feature>
<evidence type="ECO:0000256" key="1">
    <source>
        <dbReference type="ARBA" id="ARBA00012513"/>
    </source>
</evidence>
<dbReference type="InterPro" id="IPR014774">
    <property type="entry name" value="KaiC-like_dom"/>
</dbReference>
<dbReference type="PANTHER" id="PTHR42926:SF1">
    <property type="entry name" value="CIRCADIAN CLOCK OSCILLATOR PROTEIN KAIC 1"/>
    <property type="match status" value="1"/>
</dbReference>
<evidence type="ECO:0000256" key="6">
    <source>
        <dbReference type="ARBA" id="ARBA00022801"/>
    </source>
</evidence>
<proteinExistence type="predicted"/>
<evidence type="ECO:0000256" key="5">
    <source>
        <dbReference type="ARBA" id="ARBA00022777"/>
    </source>
</evidence>
<feature type="compositionally biased region" description="Basic residues" evidence="7">
    <location>
        <begin position="497"/>
        <end position="506"/>
    </location>
</feature>
<feature type="region of interest" description="Disordered" evidence="7">
    <location>
        <begin position="475"/>
        <end position="506"/>
    </location>
</feature>
<dbReference type="GO" id="GO:0005524">
    <property type="term" value="F:ATP binding"/>
    <property type="evidence" value="ECO:0007669"/>
    <property type="project" value="InterPro"/>
</dbReference>
<evidence type="ECO:0000256" key="3">
    <source>
        <dbReference type="ARBA" id="ARBA00022679"/>
    </source>
</evidence>
<name>A0A1H7WNW9_STIAU</name>
<evidence type="ECO:0000313" key="10">
    <source>
        <dbReference type="Proteomes" id="UP000182719"/>
    </source>
</evidence>
<evidence type="ECO:0000259" key="8">
    <source>
        <dbReference type="PROSITE" id="PS51146"/>
    </source>
</evidence>
<dbReference type="EC" id="2.7.11.1" evidence="1"/>
<dbReference type="PROSITE" id="PS51146">
    <property type="entry name" value="KAIC"/>
    <property type="match status" value="2"/>
</dbReference>
<dbReference type="GO" id="GO:0016787">
    <property type="term" value="F:hydrolase activity"/>
    <property type="evidence" value="ECO:0007669"/>
    <property type="project" value="UniProtKB-KW"/>
</dbReference>
<dbReference type="Pfam" id="PF06745">
    <property type="entry name" value="ATPase"/>
    <property type="match status" value="2"/>
</dbReference>
<dbReference type="Proteomes" id="UP000182719">
    <property type="component" value="Unassembled WGS sequence"/>
</dbReference>
<keyword evidence="6" id="KW-0378">Hydrolase</keyword>
<evidence type="ECO:0000256" key="4">
    <source>
        <dbReference type="ARBA" id="ARBA00022737"/>
    </source>
</evidence>
<dbReference type="PIRSF" id="PIRSF039117">
    <property type="entry name" value="KaiC"/>
    <property type="match status" value="1"/>
</dbReference>
<dbReference type="Gene3D" id="3.40.50.300">
    <property type="entry name" value="P-loop containing nucleotide triphosphate hydrolases"/>
    <property type="match status" value="2"/>
</dbReference>
<dbReference type="AlphaFoldDB" id="A0A1H7WNW9"/>
<keyword evidence="3" id="KW-0808">Transferase</keyword>
<dbReference type="InterPro" id="IPR030665">
    <property type="entry name" value="KaiC"/>
</dbReference>
<dbReference type="PANTHER" id="PTHR42926">
    <property type="match status" value="1"/>
</dbReference>
<dbReference type="RefSeq" id="WP_075008766.1">
    <property type="nucleotide sequence ID" value="NZ_FOAP01000013.1"/>
</dbReference>
<gene>
    <name evidence="9" type="ORF">SAMN05444354_113113</name>
</gene>
<keyword evidence="4" id="KW-0677">Repeat</keyword>
<evidence type="ECO:0000256" key="7">
    <source>
        <dbReference type="SAM" id="MobiDB-lite"/>
    </source>
</evidence>
<dbReference type="InterPro" id="IPR027417">
    <property type="entry name" value="P-loop_NTPase"/>
</dbReference>
<dbReference type="InterPro" id="IPR051347">
    <property type="entry name" value="Circadian_clock_KaiC-rel"/>
</dbReference>
<accession>A0A1H7WNW9</accession>
<dbReference type="SUPFAM" id="SSF52540">
    <property type="entry name" value="P-loop containing nucleoside triphosphate hydrolases"/>
    <property type="match status" value="2"/>
</dbReference>
<feature type="domain" description="KaiC" evidence="8">
    <location>
        <begin position="10"/>
        <end position="240"/>
    </location>
</feature>
<dbReference type="InterPro" id="IPR010624">
    <property type="entry name" value="KaiC_dom"/>
</dbReference>
<dbReference type="EMBL" id="FOAP01000013">
    <property type="protein sequence ID" value="SEM23276.1"/>
    <property type="molecule type" value="Genomic_DNA"/>
</dbReference>
<protein>
    <recommendedName>
        <fullName evidence="1">non-specific serine/threonine protein kinase</fullName>
        <ecNumber evidence="1">2.7.11.1</ecNumber>
    </recommendedName>
</protein>
<evidence type="ECO:0000313" key="9">
    <source>
        <dbReference type="EMBL" id="SEM23276.1"/>
    </source>
</evidence>
<reference evidence="10" key="1">
    <citation type="submission" date="2016-10" db="EMBL/GenBank/DDBJ databases">
        <authorList>
            <person name="Varghese N."/>
            <person name="Submissions S."/>
        </authorList>
    </citation>
    <scope>NUCLEOTIDE SEQUENCE [LARGE SCALE GENOMIC DNA]</scope>
    <source>
        <strain evidence="10">DSM 17044</strain>
    </source>
</reference>
<dbReference type="InterPro" id="IPR003593">
    <property type="entry name" value="AAA+_ATPase"/>
</dbReference>
<keyword evidence="10" id="KW-1185">Reference proteome</keyword>
<sequence>MTAVVAPSLQRIPSGVLGLDAILDGGFLQGGTYIIAGMPGTGKTILGNQVCFHHVAHGGRVVYVTLLAETHGRLLAHLRGMAFFSEEPLASALHYVSAYRVLTSEGLSGLLELLRKLIREHRASMLVLDGLVSASASAPNELAFKEFVHELNTLVSVIGCTTFLLTNGHSPEDVHPEHTMVDGLIELTDELIGVRAVRELIVRKFRGSAHLRGRHVFQISPQGITVYPRSEAMLADPIAVPGEYKARAPVGLPELDGMLRGGLQRGSATLIMGPSGSGKTLLGLQFLSHGANQGEPSLYFGFYESPPRLVGKGESIGLDMAGAMRGGMLEMLWQPPVELVLDALAVKILAAIRRRGVQRLLIDGLIGFKESTVHPERINRFFAAFTNELRALDVTTVFTEETRVLFGPEIETPVKGLSALVENHLFLRQVEWKGELRRVLAILKTRESGHDPSLREVIIDDQGWHIGARFKGKSVLTDSRLPRPPKRRSTDVAKPQVARKKPRRPE</sequence>
<dbReference type="SMART" id="SM00382">
    <property type="entry name" value="AAA"/>
    <property type="match status" value="2"/>
</dbReference>
<evidence type="ECO:0000256" key="2">
    <source>
        <dbReference type="ARBA" id="ARBA00022553"/>
    </source>
</evidence>
<keyword evidence="2" id="KW-0597">Phosphoprotein</keyword>
<dbReference type="GO" id="GO:0004674">
    <property type="term" value="F:protein serine/threonine kinase activity"/>
    <property type="evidence" value="ECO:0007669"/>
    <property type="project" value="UniProtKB-EC"/>
</dbReference>